<evidence type="ECO:0000313" key="3">
    <source>
        <dbReference type="Proteomes" id="UP000578091"/>
    </source>
</evidence>
<dbReference type="Proteomes" id="UP000578091">
    <property type="component" value="Unassembled WGS sequence"/>
</dbReference>
<dbReference type="RefSeq" id="WP_180678285.1">
    <property type="nucleotide sequence ID" value="NZ_JACCKA010000055.1"/>
</dbReference>
<accession>A0A853JCC4</accession>
<dbReference type="Gene3D" id="2.120.10.30">
    <property type="entry name" value="TolB, C-terminal domain"/>
    <property type="match status" value="1"/>
</dbReference>
<feature type="signal peptide" evidence="1">
    <location>
        <begin position="1"/>
        <end position="26"/>
    </location>
</feature>
<protein>
    <recommendedName>
        <fullName evidence="4">Tetratricopeptide repeat protein</fullName>
    </recommendedName>
</protein>
<name>A0A853JCC4_9GAMM</name>
<feature type="chain" id="PRO_5032537361" description="Tetratricopeptide repeat protein" evidence="1">
    <location>
        <begin position="27"/>
        <end position="458"/>
    </location>
</feature>
<dbReference type="SUPFAM" id="SSF101898">
    <property type="entry name" value="NHL repeat"/>
    <property type="match status" value="1"/>
</dbReference>
<sequence length="458" mass="48483">MRAVLPSLRPVLLLAALAAASLELSAMPPRSFAEALGSAQQALAAGNQVEVRSALGQALAFAPDHPLALLHLARAEALLGDDAAALATLQRLARQGGVRDLAGDEAFAALRELSAFRAAAETLAGNAEPRVASTVTRQFDDIDFIPEGIAHDPHAGRFFIGSLNRRGILQWRDGEPASAFHRFDAASDTRVLGLRVSADGGTLWAATLEVGETAPRHARGKGGRAALLAFDLLGDGPPTRYPAPDDGLPHLLNDIALGVDGTLFVSDSERAAVYRLRPDASALELLHADDPAFSYPNGLALLPDGLLYVAHVEGISRFDPAAAVPRRERLAMPDGVPGGGIDGLYACGSDLLAVQGRFGFQQITRFVLDPATAAVREAEALERRHPAHDAATTGVIVGDAFHYIANAQLRRLDDDWNVAADPEAVGPTILRLPLERRREQSPHTRTPACALIEATTPI</sequence>
<dbReference type="AlphaFoldDB" id="A0A853JCC4"/>
<dbReference type="EMBL" id="JACCKA010000055">
    <property type="protein sequence ID" value="NZA26495.1"/>
    <property type="molecule type" value="Genomic_DNA"/>
</dbReference>
<evidence type="ECO:0000256" key="1">
    <source>
        <dbReference type="SAM" id="SignalP"/>
    </source>
</evidence>
<proteinExistence type="predicted"/>
<keyword evidence="1" id="KW-0732">Signal</keyword>
<reference evidence="2 3" key="1">
    <citation type="submission" date="2020-07" db="EMBL/GenBank/DDBJ databases">
        <title>Luteimonas sp. SJ-92.</title>
        <authorList>
            <person name="Huang X.-X."/>
            <person name="Xu L."/>
            <person name="Sun J.-Q."/>
        </authorList>
    </citation>
    <scope>NUCLEOTIDE SEQUENCE [LARGE SCALE GENOMIC DNA]</scope>
    <source>
        <strain evidence="2 3">SJ-92</strain>
    </source>
</reference>
<evidence type="ECO:0000313" key="2">
    <source>
        <dbReference type="EMBL" id="NZA26495.1"/>
    </source>
</evidence>
<comment type="caution">
    <text evidence="2">The sequence shown here is derived from an EMBL/GenBank/DDBJ whole genome shotgun (WGS) entry which is preliminary data.</text>
</comment>
<dbReference type="InterPro" id="IPR011042">
    <property type="entry name" value="6-blade_b-propeller_TolB-like"/>
</dbReference>
<keyword evidence="3" id="KW-1185">Reference proteome</keyword>
<gene>
    <name evidence="2" type="ORF">H0E84_08860</name>
</gene>
<organism evidence="2 3">
    <name type="scientific">Luteimonas salinisoli</name>
    <dbReference type="NCBI Taxonomy" id="2752307"/>
    <lineage>
        <taxon>Bacteria</taxon>
        <taxon>Pseudomonadati</taxon>
        <taxon>Pseudomonadota</taxon>
        <taxon>Gammaproteobacteria</taxon>
        <taxon>Lysobacterales</taxon>
        <taxon>Lysobacteraceae</taxon>
        <taxon>Luteimonas</taxon>
    </lineage>
</organism>
<evidence type="ECO:0008006" key="4">
    <source>
        <dbReference type="Google" id="ProtNLM"/>
    </source>
</evidence>